<feature type="region of interest" description="Disordered" evidence="8">
    <location>
        <begin position="59"/>
        <end position="78"/>
    </location>
</feature>
<dbReference type="InterPro" id="IPR036834">
    <property type="entry name" value="Bcl-2-like_sf"/>
</dbReference>
<comment type="subunit">
    <text evidence="7">Forms heterodimers either with the pro-apoptotic protein BAX or the anti-apoptotic protein BCL2.</text>
</comment>
<evidence type="ECO:0000256" key="3">
    <source>
        <dbReference type="ARBA" id="ARBA00022703"/>
    </source>
</evidence>
<dbReference type="PANTHER" id="PTHR35447">
    <property type="entry name" value="BH3-INTERACTING DOMAIN DEATH AGONIST"/>
    <property type="match status" value="1"/>
</dbReference>
<keyword evidence="2 7" id="KW-0963">Cytoplasm</keyword>
<reference evidence="10 11" key="1">
    <citation type="submission" date="2025-05" db="UniProtKB">
        <authorList>
            <consortium name="RefSeq"/>
        </authorList>
    </citation>
    <scope>IDENTIFICATION</scope>
    <source>
        <tissue evidence="10 11">Liver</tissue>
    </source>
</reference>
<dbReference type="RefSeq" id="XP_040595281.1">
    <property type="nucleotide sequence ID" value="XM_040739347.1"/>
</dbReference>
<sequence>MDSQVSNGLGLDAEHFTDLLVFGFLQSSKYSFHRELEALGQELPVPVYLDADLEDELQTDGSRASRSYHGRIQPDSESQEDIIQRIAHQLVQVGDELDHSIQPTLVRQLAAQFMNVSLSEEDRRNCLAKALDEVKAAFPRDMENEKAMLIMTLLLAKSVASHEPSLLRDVFQTTVNFINQNLLTYVRNLLRNGLD</sequence>
<dbReference type="GeneID" id="110340167"/>
<evidence type="ECO:0000256" key="4">
    <source>
        <dbReference type="ARBA" id="ARBA00022787"/>
    </source>
</evidence>
<keyword evidence="9" id="KW-1185">Reference proteome</keyword>
<dbReference type="PANTHER" id="PTHR35447:SF1">
    <property type="entry name" value="BH3-INTERACTING DOMAIN DEATH AGONIST"/>
    <property type="match status" value="1"/>
</dbReference>
<dbReference type="SUPFAM" id="SSF56854">
    <property type="entry name" value="Bcl-2 inhibitors of programmed cell death"/>
    <property type="match status" value="1"/>
</dbReference>
<evidence type="ECO:0000256" key="2">
    <source>
        <dbReference type="ARBA" id="ARBA00022490"/>
    </source>
</evidence>
<accession>A0ABM2X391</accession>
<evidence type="ECO:0000256" key="5">
    <source>
        <dbReference type="ARBA" id="ARBA00023128"/>
    </source>
</evidence>
<keyword evidence="6 7" id="KW-0472">Membrane</keyword>
<dbReference type="PIRSF" id="PIRSF038018">
    <property type="entry name" value="BID"/>
    <property type="match status" value="1"/>
</dbReference>
<evidence type="ECO:0000313" key="9">
    <source>
        <dbReference type="Proteomes" id="UP000886700"/>
    </source>
</evidence>
<name>A0ABM2X391_MESAU</name>
<evidence type="ECO:0000313" key="11">
    <source>
        <dbReference type="RefSeq" id="XP_040595281.1"/>
    </source>
</evidence>
<evidence type="ECO:0000256" key="1">
    <source>
        <dbReference type="ARBA" id="ARBA00015802"/>
    </source>
</evidence>
<dbReference type="Proteomes" id="UP000886700">
    <property type="component" value="Unplaced"/>
</dbReference>
<proteinExistence type="predicted"/>
<dbReference type="Pfam" id="PF06393">
    <property type="entry name" value="BID"/>
    <property type="match status" value="1"/>
</dbReference>
<comment type="domain">
    <text evidence="7">Intact BH3 motif is required by BIK, BID, BAK, BAD and BAX for their pro-apoptotic activity and for their interaction with anti-apoptotic members of the Bcl-2 family.</text>
</comment>
<dbReference type="Gene3D" id="1.10.437.10">
    <property type="entry name" value="Blc2-like"/>
    <property type="match status" value="1"/>
</dbReference>
<comment type="function">
    <text evidence="7">Induces caspases and apoptosis. Counters the protective effect of BCL2.</text>
</comment>
<evidence type="ECO:0000256" key="6">
    <source>
        <dbReference type="ARBA" id="ARBA00023136"/>
    </source>
</evidence>
<dbReference type="RefSeq" id="XP_040595280.1">
    <property type="nucleotide sequence ID" value="XM_040739346.1"/>
</dbReference>
<keyword evidence="3 7" id="KW-0053">Apoptosis</keyword>
<evidence type="ECO:0000256" key="7">
    <source>
        <dbReference type="PIRNR" id="PIRNR038018"/>
    </source>
</evidence>
<gene>
    <name evidence="10 11" type="primary">Bid</name>
</gene>
<comment type="subcellular location">
    <subcellularLocation>
        <location evidence="7">Cytoplasm</location>
    </subcellularLocation>
    <subcellularLocation>
        <location evidence="7">Mitochondrion outer membrane</location>
    </subcellularLocation>
</comment>
<keyword evidence="5" id="KW-0496">Mitochondrion</keyword>
<evidence type="ECO:0000256" key="8">
    <source>
        <dbReference type="SAM" id="MobiDB-lite"/>
    </source>
</evidence>
<dbReference type="InterPro" id="IPR010479">
    <property type="entry name" value="BID"/>
</dbReference>
<organism evidence="9 11">
    <name type="scientific">Mesocricetus auratus</name>
    <name type="common">Golden hamster</name>
    <dbReference type="NCBI Taxonomy" id="10036"/>
    <lineage>
        <taxon>Eukaryota</taxon>
        <taxon>Metazoa</taxon>
        <taxon>Chordata</taxon>
        <taxon>Craniata</taxon>
        <taxon>Vertebrata</taxon>
        <taxon>Euteleostomi</taxon>
        <taxon>Mammalia</taxon>
        <taxon>Eutheria</taxon>
        <taxon>Euarchontoglires</taxon>
        <taxon>Glires</taxon>
        <taxon>Rodentia</taxon>
        <taxon>Myomorpha</taxon>
        <taxon>Muroidea</taxon>
        <taxon>Cricetidae</taxon>
        <taxon>Cricetinae</taxon>
        <taxon>Mesocricetus</taxon>
    </lineage>
</organism>
<keyword evidence="4 7" id="KW-1000">Mitochondrion outer membrane</keyword>
<evidence type="ECO:0000313" key="10">
    <source>
        <dbReference type="RefSeq" id="XP_040595280.1"/>
    </source>
</evidence>
<protein>
    <recommendedName>
        <fullName evidence="1 7">BH3-interacting domain death agonist</fullName>
    </recommendedName>
</protein>